<sequence>MRKIGLIVSLFILSILPSFAQILEPVKWEFSKNQISETEYELVYSATIEDGWHLYSTDIPDGGPVRTSFSYDNKSDFKILGSIQQVPEPEKHFDPTFQMDLSWFSHEATFVQRVEVPVGKMVDIKGHVEFMVCNDETCLPPTEIEYSFVINEGQKQDDVDDILSLPEDNDQSSAVSTPTVSSSENRDYLNIFIIAFLSGLAALLTPCVFPMIPMTVSFFTNPNDSRAKGIRNAVLYGLSIIVIYVLLGTVVTAVFGAESLNNLSTNPWFNLFFAILLFAFSFSFMGAFEIVLPHKWVNAIDRQADKGGLFGIFFMAFALALVSFSCTGPIVGSLIVEAARNGGLAPIIGMFGFSLALALPFAFFAGAPTLMNALPKSGSWLNSVKVVLGFLEFAFAFKFLSISDMVLDLHLLEREIYLSIWIAIFFAMAMYLWGKIVLPHDSPSTFLPVPRFILGTMVLSFVIYMVPGLWGAPVKIISGFPPPVNYAEAPQGFGASSVYVGSGEGGTVELNRDQHLGPHGIPVFYDFEKALEYSKQVHKPLLVDFTGKGCTNCRKMEDNVWVDPAVKKKLSNDVVIASLYIDLRKDLPKWEQYTSKTTGRRVKTVGNKWTDFQIERFGRNTQPFYVILGPDQIQLGDGMGYNPNPEIFIEFLDKGVDMFNENYERKL</sequence>
<evidence type="ECO:0000313" key="1">
    <source>
        <dbReference type="EMBL" id="QZE14710.1"/>
    </source>
</evidence>
<gene>
    <name evidence="1" type="ORF">K4L44_02285</name>
</gene>
<reference evidence="1" key="1">
    <citation type="submission" date="2021-08" db="EMBL/GenBank/DDBJ databases">
        <title>Novel anaerobic bacterium isolated from sea squirt in East Sea, Republic of Korea.</title>
        <authorList>
            <person name="Nguyen T.H."/>
            <person name="Li Z."/>
            <person name="Lee Y.-J."/>
            <person name="Ko J."/>
            <person name="Kim S.-G."/>
        </authorList>
    </citation>
    <scope>NUCLEOTIDE SEQUENCE</scope>
    <source>
        <strain evidence="1">KCTC 25031</strain>
    </source>
</reference>
<dbReference type="Proteomes" id="UP000826212">
    <property type="component" value="Chromosome"/>
</dbReference>
<protein>
    <submittedName>
        <fullName evidence="1">Thioredoxin family protein</fullName>
    </submittedName>
</protein>
<evidence type="ECO:0000313" key="2">
    <source>
        <dbReference type="Proteomes" id="UP000826212"/>
    </source>
</evidence>
<organism evidence="1 2">
    <name type="scientific">Halosquirtibacter laminarini</name>
    <dbReference type="NCBI Taxonomy" id="3374600"/>
    <lineage>
        <taxon>Bacteria</taxon>
        <taxon>Pseudomonadati</taxon>
        <taxon>Bacteroidota</taxon>
        <taxon>Bacteroidia</taxon>
        <taxon>Marinilabiliales</taxon>
        <taxon>Prolixibacteraceae</taxon>
        <taxon>Halosquirtibacter</taxon>
    </lineage>
</organism>
<dbReference type="EMBL" id="CP081303">
    <property type="protein sequence ID" value="QZE14710.1"/>
    <property type="molecule type" value="Genomic_DNA"/>
</dbReference>
<name>A0AC61NGE6_9BACT</name>
<keyword evidence="2" id="KW-1185">Reference proteome</keyword>
<accession>A0AC61NGE6</accession>
<proteinExistence type="predicted"/>